<dbReference type="InParanoid" id="A0A0U5ER53"/>
<keyword evidence="2" id="KW-1185">Reference proteome</keyword>
<protein>
    <submittedName>
        <fullName evidence="1">Uncharacterized protein</fullName>
    </submittedName>
</protein>
<dbReference type="EMBL" id="LN879502">
    <property type="protein sequence ID" value="CUI16593.1"/>
    <property type="molecule type" value="Genomic_DNA"/>
</dbReference>
<dbReference type="AlphaFoldDB" id="A0A0U5ER53"/>
<reference evidence="2" key="1">
    <citation type="submission" date="2015-09" db="EMBL/GenBank/DDBJ databases">
        <authorList>
            <person name="Bertelli C."/>
        </authorList>
    </citation>
    <scope>NUCLEOTIDE SEQUENCE [LARGE SCALE GENOMIC DNA]</scope>
    <source>
        <strain evidence="2">KNic</strain>
    </source>
</reference>
<evidence type="ECO:0000313" key="2">
    <source>
        <dbReference type="Proteomes" id="UP000069902"/>
    </source>
</evidence>
<gene>
    <name evidence="1" type="ORF">PNK_0968</name>
</gene>
<dbReference type="RefSeq" id="WP_059060623.1">
    <property type="nucleotide sequence ID" value="NZ_LN879502.1"/>
</dbReference>
<name>A0A0U5ER53_9BACT</name>
<evidence type="ECO:0000313" key="1">
    <source>
        <dbReference type="EMBL" id="CUI16593.1"/>
    </source>
</evidence>
<accession>A0A0U5ER53</accession>
<organism evidence="1 2">
    <name type="scientific">Candidatus Protochlamydia naegleriophila</name>
    <dbReference type="NCBI Taxonomy" id="389348"/>
    <lineage>
        <taxon>Bacteria</taxon>
        <taxon>Pseudomonadati</taxon>
        <taxon>Chlamydiota</taxon>
        <taxon>Chlamydiia</taxon>
        <taxon>Parachlamydiales</taxon>
        <taxon>Parachlamydiaceae</taxon>
        <taxon>Candidatus Protochlamydia</taxon>
    </lineage>
</organism>
<dbReference type="Proteomes" id="UP000069902">
    <property type="component" value="Chromosome cPNK"/>
</dbReference>
<sequence length="315" mass="34999">MTPTNNIQNASFPIAPDSLAQAPVVVNPPIAGAGESEESSVIMKTLGNLTVGALGGYVIYWMHRGMIFIGFMKPNAPFSPIPNVLAGVASAAIVETAKLTHFTALKILGDRERYENEPQASFGARLRSRAWKLVSSVEYIEHKVDSLFSHLLGIRTRRQVDEEGISIINPERWEVWRREFWREAAATLSVAIPKELGISLVESFGYKVLGGHVFMVLHAITFLTHLHMRIAGVYQLQAQALANLDYDLHNNLAENSLTVDQVEDVDGFILINPSEIERDRSQMAEWPEQIEVEGENGFILVNPTELDRQADLIAV</sequence>
<dbReference type="KEGG" id="pnl:PNK_0968"/>
<dbReference type="PATRIC" id="fig|389348.3.peg.1066"/>
<proteinExistence type="predicted"/>